<dbReference type="RefSeq" id="WP_196198145.1">
    <property type="nucleotide sequence ID" value="NZ_JADPRT010000020.1"/>
</dbReference>
<dbReference type="AlphaFoldDB" id="A0A931BDD2"/>
<organism evidence="1 2">
    <name type="scientific">Streptacidiphilus fuscans</name>
    <dbReference type="NCBI Taxonomy" id="2789292"/>
    <lineage>
        <taxon>Bacteria</taxon>
        <taxon>Bacillati</taxon>
        <taxon>Actinomycetota</taxon>
        <taxon>Actinomycetes</taxon>
        <taxon>Kitasatosporales</taxon>
        <taxon>Streptomycetaceae</taxon>
        <taxon>Streptacidiphilus</taxon>
    </lineage>
</organism>
<accession>A0A931BDD2</accession>
<proteinExistence type="predicted"/>
<reference evidence="1" key="1">
    <citation type="submission" date="2020-11" db="EMBL/GenBank/DDBJ databases">
        <title>Isolation and identification of active actinomycetes.</title>
        <authorList>
            <person name="Yu B."/>
        </authorList>
    </citation>
    <scope>NUCLEOTIDE SEQUENCE</scope>
    <source>
        <strain evidence="1">NEAU-YB345</strain>
    </source>
</reference>
<gene>
    <name evidence="1" type="ORF">I2501_34660</name>
</gene>
<protein>
    <submittedName>
        <fullName evidence="1">Uncharacterized protein</fullName>
    </submittedName>
</protein>
<dbReference type="EMBL" id="JADPRT010000020">
    <property type="protein sequence ID" value="MBF9073167.1"/>
    <property type="molecule type" value="Genomic_DNA"/>
</dbReference>
<sequence>MANESNDTSMISREEATQNIAAALKNKTHFIATVPPGMAGEAAELLEGLPGFLIILDQGTDLVLATSSASVVAATDTLTPRQSAAVALVPKTVGTAAISECFGQEIPDDDGSQDILNLSDGGEVAYPTLFIDAVDLVDPLGAAQMRGQGRPVE</sequence>
<evidence type="ECO:0000313" key="2">
    <source>
        <dbReference type="Proteomes" id="UP000657385"/>
    </source>
</evidence>
<comment type="caution">
    <text evidence="1">The sequence shown here is derived from an EMBL/GenBank/DDBJ whole genome shotgun (WGS) entry which is preliminary data.</text>
</comment>
<dbReference type="Proteomes" id="UP000657385">
    <property type="component" value="Unassembled WGS sequence"/>
</dbReference>
<name>A0A931BDD2_9ACTN</name>
<keyword evidence="2" id="KW-1185">Reference proteome</keyword>
<evidence type="ECO:0000313" key="1">
    <source>
        <dbReference type="EMBL" id="MBF9073167.1"/>
    </source>
</evidence>